<dbReference type="AlphaFoldDB" id="B8FE24"/>
<name>B8FE24_DESAL</name>
<feature type="signal peptide" evidence="3">
    <location>
        <begin position="1"/>
        <end position="28"/>
    </location>
</feature>
<dbReference type="InterPro" id="IPR044665">
    <property type="entry name" value="E_coli_cyclophilin_A-like"/>
</dbReference>
<feature type="domain" description="PPIase cyclophilin-type" evidence="4">
    <location>
        <begin position="70"/>
        <end position="226"/>
    </location>
</feature>
<dbReference type="KEGG" id="dal:Dalk_5135"/>
<dbReference type="HOGENOM" id="CLU_012062_16_9_7"/>
<comment type="function">
    <text evidence="3">PPIases accelerate the folding of proteins. It catalyzes the cis-trans isomerization of proline imidic peptide bonds in oligopeptides.</text>
</comment>
<evidence type="ECO:0000256" key="3">
    <source>
        <dbReference type="RuleBase" id="RU363019"/>
    </source>
</evidence>
<dbReference type="SUPFAM" id="SSF50891">
    <property type="entry name" value="Cyclophilin-like"/>
    <property type="match status" value="1"/>
</dbReference>
<evidence type="ECO:0000259" key="4">
    <source>
        <dbReference type="PROSITE" id="PS50072"/>
    </source>
</evidence>
<gene>
    <name evidence="5" type="ordered locus">Dalk_5135</name>
</gene>
<dbReference type="PROSITE" id="PS50072">
    <property type="entry name" value="CSA_PPIASE_2"/>
    <property type="match status" value="1"/>
</dbReference>
<reference evidence="5 6" key="1">
    <citation type="journal article" date="2012" name="Environ. Microbiol.">
        <title>The genome sequence of Desulfatibacillum alkenivorans AK-01: a blueprint for anaerobic alkane oxidation.</title>
        <authorList>
            <person name="Callaghan A.V."/>
            <person name="Morris B.E."/>
            <person name="Pereira I.A."/>
            <person name="McInerney M.J."/>
            <person name="Austin R.N."/>
            <person name="Groves J.T."/>
            <person name="Kukor J.J."/>
            <person name="Suflita J.M."/>
            <person name="Young L.Y."/>
            <person name="Zylstra G.J."/>
            <person name="Wawrik B."/>
        </authorList>
    </citation>
    <scope>NUCLEOTIDE SEQUENCE [LARGE SCALE GENOMIC DNA]</scope>
    <source>
        <strain evidence="5 6">AK-01</strain>
    </source>
</reference>
<dbReference type="InterPro" id="IPR002130">
    <property type="entry name" value="Cyclophilin-type_PPIase_dom"/>
</dbReference>
<keyword evidence="2 3" id="KW-0413">Isomerase</keyword>
<proteinExistence type="inferred from homology"/>
<dbReference type="PRINTS" id="PR00153">
    <property type="entry name" value="CSAPPISMRASE"/>
</dbReference>
<dbReference type="eggNOG" id="COG0652">
    <property type="taxonomic scope" value="Bacteria"/>
</dbReference>
<protein>
    <recommendedName>
        <fullName evidence="3">Peptidyl-prolyl cis-trans isomerase</fullName>
        <shortName evidence="3">PPIase</shortName>
        <ecNumber evidence="3">5.2.1.8</ecNumber>
    </recommendedName>
</protein>
<organism evidence="5 6">
    <name type="scientific">Desulfatibacillum aliphaticivorans</name>
    <dbReference type="NCBI Taxonomy" id="218208"/>
    <lineage>
        <taxon>Bacteria</taxon>
        <taxon>Pseudomonadati</taxon>
        <taxon>Thermodesulfobacteriota</taxon>
        <taxon>Desulfobacteria</taxon>
        <taxon>Desulfobacterales</taxon>
        <taxon>Desulfatibacillaceae</taxon>
        <taxon>Desulfatibacillum</taxon>
    </lineage>
</organism>
<dbReference type="Gene3D" id="2.40.100.10">
    <property type="entry name" value="Cyclophilin-like"/>
    <property type="match status" value="1"/>
</dbReference>
<dbReference type="EMBL" id="CP001322">
    <property type="protein sequence ID" value="ACL06805.1"/>
    <property type="molecule type" value="Genomic_DNA"/>
</dbReference>
<dbReference type="Pfam" id="PF00160">
    <property type="entry name" value="Pro_isomerase"/>
    <property type="match status" value="1"/>
</dbReference>
<sequence>MIQDNFCGGAMKAIRVLCVVLAVLLSLGACTPKEEKAGEAAKADAAVKSEEAAPAQAAATGPSPEVLIKTSMGEFVVELRPDLTPVTVENFLSYVDEGFYDGKIFHRVIDGFMIQGGGFDADMKQDATHDPIVNEAPKGLENLAGTIAMARTGEIDSATAQFFINVKDNYFLNHVPGNQKKFGYVAFGRVVQGMDVVYRIAKVETGVKGYYRDVPKTPVIIESVTRVGAAE</sequence>
<dbReference type="InterPro" id="IPR029000">
    <property type="entry name" value="Cyclophilin-like_dom_sf"/>
</dbReference>
<feature type="chain" id="PRO_5006522587" description="Peptidyl-prolyl cis-trans isomerase" evidence="3">
    <location>
        <begin position="29"/>
        <end position="231"/>
    </location>
</feature>
<evidence type="ECO:0000313" key="5">
    <source>
        <dbReference type="EMBL" id="ACL06805.1"/>
    </source>
</evidence>
<evidence type="ECO:0000313" key="6">
    <source>
        <dbReference type="Proteomes" id="UP000000739"/>
    </source>
</evidence>
<dbReference type="PANTHER" id="PTHR43246">
    <property type="entry name" value="PEPTIDYL-PROLYL CIS-TRANS ISOMERASE CYP38, CHLOROPLASTIC"/>
    <property type="match status" value="1"/>
</dbReference>
<accession>B8FE24</accession>
<evidence type="ECO:0000256" key="1">
    <source>
        <dbReference type="ARBA" id="ARBA00023110"/>
    </source>
</evidence>
<dbReference type="GO" id="GO:0003755">
    <property type="term" value="F:peptidyl-prolyl cis-trans isomerase activity"/>
    <property type="evidence" value="ECO:0007669"/>
    <property type="project" value="UniProtKB-UniRule"/>
</dbReference>
<dbReference type="Proteomes" id="UP000000739">
    <property type="component" value="Chromosome"/>
</dbReference>
<comment type="similarity">
    <text evidence="3">Belongs to the cyclophilin-type PPIase family.</text>
</comment>
<keyword evidence="6" id="KW-1185">Reference proteome</keyword>
<dbReference type="CDD" id="cd01920">
    <property type="entry name" value="cyclophilin_EcCYP_like"/>
    <property type="match status" value="1"/>
</dbReference>
<keyword evidence="1 3" id="KW-0697">Rotamase</keyword>
<keyword evidence="3" id="KW-0732">Signal</keyword>
<comment type="catalytic activity">
    <reaction evidence="3">
        <text>[protein]-peptidylproline (omega=180) = [protein]-peptidylproline (omega=0)</text>
        <dbReference type="Rhea" id="RHEA:16237"/>
        <dbReference type="Rhea" id="RHEA-COMP:10747"/>
        <dbReference type="Rhea" id="RHEA-COMP:10748"/>
        <dbReference type="ChEBI" id="CHEBI:83833"/>
        <dbReference type="ChEBI" id="CHEBI:83834"/>
        <dbReference type="EC" id="5.2.1.8"/>
    </reaction>
</comment>
<dbReference type="EC" id="5.2.1.8" evidence="3"/>
<evidence type="ECO:0000256" key="2">
    <source>
        <dbReference type="ARBA" id="ARBA00023235"/>
    </source>
</evidence>